<dbReference type="RefSeq" id="WP_181462519.1">
    <property type="nucleotide sequence ID" value="NZ_CP059275.1"/>
</dbReference>
<accession>A0A7L6BIW2</accession>
<reference evidence="2 3" key="1">
    <citation type="submission" date="2020-07" db="EMBL/GenBank/DDBJ databases">
        <title>Genome sequence of Lactobacillus reuteri CNEI-KCA3 isolated from the faeces of a reared-broiler chicken, South-East Nigeria, reveals presence of CRISPR arrays.</title>
        <authorList>
            <person name="Anukam K.C."/>
            <person name="Ibezim C.N."/>
            <person name="BeecK W.V."/>
            <person name="Allonsius C."/>
            <person name="Broek M.D."/>
            <person name="Tuyaerts I."/>
            <person name="Attama A."/>
            <person name="Esimone C.O."/>
            <person name="Lebeer S."/>
        </authorList>
    </citation>
    <scope>NUCLEOTIDE SEQUENCE [LARGE SCALE GENOMIC DNA]</scope>
    <source>
        <strain evidence="2 3">CNEI-KCA3</strain>
    </source>
</reference>
<keyword evidence="1" id="KW-1133">Transmembrane helix</keyword>
<keyword evidence="1" id="KW-0812">Transmembrane</keyword>
<sequence length="158" mass="17713">MDNQSKLYSACCFYPFIFAGTIWGIPKLIHIFRKPSETLSLFVQYSFLTSCLISLIIALCIMICLDNKRIDVVVSLINLVFILSISRLQADQQNKITITMEIFMLVFILTIGSYSVAYVVVSLLNNLGKLKISKIEIPAEWIGFLGTVIAALIGLLKK</sequence>
<evidence type="ECO:0000256" key="1">
    <source>
        <dbReference type="SAM" id="Phobius"/>
    </source>
</evidence>
<dbReference type="Proteomes" id="UP000510868">
    <property type="component" value="Chromosome"/>
</dbReference>
<name>A0A7L6BIW2_LIMRT</name>
<proteinExistence type="predicted"/>
<feature type="transmembrane region" description="Helical" evidence="1">
    <location>
        <begin position="102"/>
        <end position="125"/>
    </location>
</feature>
<feature type="transmembrane region" description="Helical" evidence="1">
    <location>
        <begin position="45"/>
        <end position="65"/>
    </location>
</feature>
<gene>
    <name evidence="2" type="ORF">HHK02_00170</name>
</gene>
<evidence type="ECO:0000313" key="2">
    <source>
        <dbReference type="EMBL" id="QLQ61790.1"/>
    </source>
</evidence>
<protein>
    <submittedName>
        <fullName evidence="2">Uncharacterized protein</fullName>
    </submittedName>
</protein>
<dbReference type="EMBL" id="CP059275">
    <property type="protein sequence ID" value="QLQ61790.1"/>
    <property type="molecule type" value="Genomic_DNA"/>
</dbReference>
<feature type="transmembrane region" description="Helical" evidence="1">
    <location>
        <begin position="137"/>
        <end position="156"/>
    </location>
</feature>
<dbReference type="AlphaFoldDB" id="A0A7L6BIW2"/>
<evidence type="ECO:0000313" key="3">
    <source>
        <dbReference type="Proteomes" id="UP000510868"/>
    </source>
</evidence>
<organism evidence="2 3">
    <name type="scientific">Limosilactobacillus reuteri</name>
    <name type="common">Lactobacillus reuteri</name>
    <dbReference type="NCBI Taxonomy" id="1598"/>
    <lineage>
        <taxon>Bacteria</taxon>
        <taxon>Bacillati</taxon>
        <taxon>Bacillota</taxon>
        <taxon>Bacilli</taxon>
        <taxon>Lactobacillales</taxon>
        <taxon>Lactobacillaceae</taxon>
        <taxon>Limosilactobacillus</taxon>
    </lineage>
</organism>
<feature type="transmembrane region" description="Helical" evidence="1">
    <location>
        <begin position="7"/>
        <end position="25"/>
    </location>
</feature>
<keyword evidence="1" id="KW-0472">Membrane</keyword>